<evidence type="ECO:0000313" key="3">
    <source>
        <dbReference type="EMBL" id="OGE01904.1"/>
    </source>
</evidence>
<protein>
    <recommendedName>
        <fullName evidence="5">2-C-methyl-D-erythritol 4-phosphate cytidylyltransferase</fullName>
    </recommendedName>
</protein>
<name>A0A1F5HCM4_9BACT</name>
<dbReference type="InterPro" id="IPR050088">
    <property type="entry name" value="IspD/TarI_cytidylyltransf_bact"/>
</dbReference>
<evidence type="ECO:0000256" key="2">
    <source>
        <dbReference type="ARBA" id="ARBA00022695"/>
    </source>
</evidence>
<comment type="caution">
    <text evidence="3">The sequence shown here is derived from an EMBL/GenBank/DDBJ whole genome shotgun (WGS) entry which is preliminary data.</text>
</comment>
<dbReference type="SUPFAM" id="SSF53448">
    <property type="entry name" value="Nucleotide-diphospho-sugar transferases"/>
    <property type="match status" value="1"/>
</dbReference>
<keyword evidence="1" id="KW-0808">Transferase</keyword>
<dbReference type="Gene3D" id="3.90.550.10">
    <property type="entry name" value="Spore Coat Polysaccharide Biosynthesis Protein SpsA, Chain A"/>
    <property type="match status" value="1"/>
</dbReference>
<dbReference type="Pfam" id="PF01128">
    <property type="entry name" value="IspD"/>
    <property type="match status" value="1"/>
</dbReference>
<dbReference type="GO" id="GO:0050518">
    <property type="term" value="F:2-C-methyl-D-erythritol 4-phosphate cytidylyltransferase activity"/>
    <property type="evidence" value="ECO:0007669"/>
    <property type="project" value="TreeGrafter"/>
</dbReference>
<accession>A0A1F5HCM4</accession>
<dbReference type="CDD" id="cd02516">
    <property type="entry name" value="CDP-ME_synthetase"/>
    <property type="match status" value="1"/>
</dbReference>
<dbReference type="STRING" id="1797737.A2196_04825"/>
<dbReference type="Proteomes" id="UP000176751">
    <property type="component" value="Unassembled WGS sequence"/>
</dbReference>
<dbReference type="EMBL" id="MFCA01000022">
    <property type="protein sequence ID" value="OGE01904.1"/>
    <property type="molecule type" value="Genomic_DNA"/>
</dbReference>
<evidence type="ECO:0000313" key="4">
    <source>
        <dbReference type="Proteomes" id="UP000176751"/>
    </source>
</evidence>
<proteinExistence type="predicted"/>
<gene>
    <name evidence="3" type="ORF">A2196_04825</name>
</gene>
<evidence type="ECO:0008006" key="5">
    <source>
        <dbReference type="Google" id="ProtNLM"/>
    </source>
</evidence>
<dbReference type="PANTHER" id="PTHR32125:SF4">
    <property type="entry name" value="2-C-METHYL-D-ERYTHRITOL 4-PHOSPHATE CYTIDYLYLTRANSFERASE, CHLOROPLASTIC"/>
    <property type="match status" value="1"/>
</dbReference>
<keyword evidence="2" id="KW-0548">Nucleotidyltransferase</keyword>
<reference evidence="3 4" key="1">
    <citation type="journal article" date="2016" name="Nat. Commun.">
        <title>Thousands of microbial genomes shed light on interconnected biogeochemical processes in an aquifer system.</title>
        <authorList>
            <person name="Anantharaman K."/>
            <person name="Brown C.T."/>
            <person name="Hug L.A."/>
            <person name="Sharon I."/>
            <person name="Castelle C.J."/>
            <person name="Probst A.J."/>
            <person name="Thomas B.C."/>
            <person name="Singh A."/>
            <person name="Wilkins M.J."/>
            <person name="Karaoz U."/>
            <person name="Brodie E.L."/>
            <person name="Williams K.H."/>
            <person name="Hubbard S.S."/>
            <person name="Banfield J.F."/>
        </authorList>
    </citation>
    <scope>NUCLEOTIDE SEQUENCE [LARGE SCALE GENOMIC DNA]</scope>
</reference>
<sequence length="236" mass="26838">MNWLIVVAGGKGQRLNLKFNKIFAGLNRFPLLYWTLKPFEKSKTIDNIVISARKEDLKKIKTILAKYKLKKVKDVVDAKDSRQNSTFEVLKLLKTRMKNNDLVGIHNAVNPFVTQDEIGKVYGAAKKWGASLLAYPAKDTVKIVGKDEFVAETPLREKCWYAQTPQVSTFKNLWKAHARAAGQNFVGTDDAQLLERIGVKVRIVPCSLQNFKITFPQDLLIAEQIVRKLRTSKVKH</sequence>
<dbReference type="InterPro" id="IPR029044">
    <property type="entry name" value="Nucleotide-diphossugar_trans"/>
</dbReference>
<dbReference type="PANTHER" id="PTHR32125">
    <property type="entry name" value="2-C-METHYL-D-ERYTHRITOL 4-PHOSPHATE CYTIDYLYLTRANSFERASE, CHLOROPLASTIC"/>
    <property type="match status" value="1"/>
</dbReference>
<dbReference type="InterPro" id="IPR034683">
    <property type="entry name" value="IspD/TarI"/>
</dbReference>
<dbReference type="AlphaFoldDB" id="A0A1F5HCM4"/>
<evidence type="ECO:0000256" key="1">
    <source>
        <dbReference type="ARBA" id="ARBA00022679"/>
    </source>
</evidence>
<organism evidence="3 4">
    <name type="scientific">Candidatus Curtissbacteria bacterium RIFOXYA1_FULL_41_14</name>
    <dbReference type="NCBI Taxonomy" id="1797737"/>
    <lineage>
        <taxon>Bacteria</taxon>
        <taxon>Candidatus Curtissiibacteriota</taxon>
    </lineage>
</organism>
<dbReference type="FunFam" id="3.90.550.10:FF:000003">
    <property type="entry name" value="2-C-methyl-D-erythritol 4-phosphate cytidylyltransferase"/>
    <property type="match status" value="1"/>
</dbReference>